<name>A0AAV8S3N9_ENSVE</name>
<dbReference type="AlphaFoldDB" id="A0AAV8S3N9"/>
<proteinExistence type="predicted"/>
<evidence type="ECO:0000256" key="1">
    <source>
        <dbReference type="SAM" id="MobiDB-lite"/>
    </source>
</evidence>
<reference evidence="2 3" key="1">
    <citation type="submission" date="2022-12" db="EMBL/GenBank/DDBJ databases">
        <title>Chromosome-scale assembly of the Ensete ventricosum genome.</title>
        <authorList>
            <person name="Dussert Y."/>
            <person name="Stocks J."/>
            <person name="Wendawek A."/>
            <person name="Woldeyes F."/>
            <person name="Nichols R.A."/>
            <person name="Borrell J.S."/>
        </authorList>
    </citation>
    <scope>NUCLEOTIDE SEQUENCE [LARGE SCALE GENOMIC DNA]</scope>
    <source>
        <strain evidence="3">cv. Maze</strain>
        <tissue evidence="2">Seeds</tissue>
    </source>
</reference>
<evidence type="ECO:0000313" key="2">
    <source>
        <dbReference type="EMBL" id="KAJ8513954.1"/>
    </source>
</evidence>
<accession>A0AAV8S3N9</accession>
<comment type="caution">
    <text evidence="2">The sequence shown here is derived from an EMBL/GenBank/DDBJ whole genome shotgun (WGS) entry which is preliminary data.</text>
</comment>
<keyword evidence="3" id="KW-1185">Reference proteome</keyword>
<dbReference type="Proteomes" id="UP001222027">
    <property type="component" value="Unassembled WGS sequence"/>
</dbReference>
<feature type="region of interest" description="Disordered" evidence="1">
    <location>
        <begin position="19"/>
        <end position="72"/>
    </location>
</feature>
<dbReference type="EMBL" id="JAQQAF010000001">
    <property type="protein sequence ID" value="KAJ8513954.1"/>
    <property type="molecule type" value="Genomic_DNA"/>
</dbReference>
<organism evidence="2 3">
    <name type="scientific">Ensete ventricosum</name>
    <name type="common">Abyssinian banana</name>
    <name type="synonym">Musa ensete</name>
    <dbReference type="NCBI Taxonomy" id="4639"/>
    <lineage>
        <taxon>Eukaryota</taxon>
        <taxon>Viridiplantae</taxon>
        <taxon>Streptophyta</taxon>
        <taxon>Embryophyta</taxon>
        <taxon>Tracheophyta</taxon>
        <taxon>Spermatophyta</taxon>
        <taxon>Magnoliopsida</taxon>
        <taxon>Liliopsida</taxon>
        <taxon>Zingiberales</taxon>
        <taxon>Musaceae</taxon>
        <taxon>Ensete</taxon>
    </lineage>
</organism>
<evidence type="ECO:0000313" key="3">
    <source>
        <dbReference type="Proteomes" id="UP001222027"/>
    </source>
</evidence>
<sequence>MYLNIWAVPSRQRQLLKTVPSASIGGRQGCGPASGPHDATHRRDQFSPPPSPFSDGRNLLAGPSESPVRRGTGFKGVISRAAERIGKRIFMPMILAHCDGNAKRCLKAMVNLVADSPNSAVPIPPEDFKTAGGEESKKPTVIILVPVKMVYTPVT</sequence>
<gene>
    <name evidence="2" type="ORF">OPV22_004388</name>
</gene>
<protein>
    <submittedName>
        <fullName evidence="2">Uncharacterized protein</fullName>
    </submittedName>
</protein>